<comment type="caution">
    <text evidence="2">The sequence shown here is derived from an EMBL/GenBank/DDBJ whole genome shotgun (WGS) entry which is preliminary data.</text>
</comment>
<evidence type="ECO:0000256" key="1">
    <source>
        <dbReference type="SAM" id="MobiDB-lite"/>
    </source>
</evidence>
<gene>
    <name evidence="2" type="ORF">Asi02nite_55910</name>
</gene>
<dbReference type="EMBL" id="BONE01000053">
    <property type="protein sequence ID" value="GIF76073.1"/>
    <property type="molecule type" value="Genomic_DNA"/>
</dbReference>
<evidence type="ECO:0008006" key="4">
    <source>
        <dbReference type="Google" id="ProtNLM"/>
    </source>
</evidence>
<dbReference type="RefSeq" id="WP_203716902.1">
    <property type="nucleotide sequence ID" value="NZ_BONE01000053.1"/>
</dbReference>
<feature type="compositionally biased region" description="Basic and acidic residues" evidence="1">
    <location>
        <begin position="1"/>
        <end position="17"/>
    </location>
</feature>
<keyword evidence="3" id="KW-1185">Reference proteome</keyword>
<dbReference type="Proteomes" id="UP000604117">
    <property type="component" value="Unassembled WGS sequence"/>
</dbReference>
<protein>
    <recommendedName>
        <fullName evidence="4">LEA14-like dessication related protein</fullName>
    </recommendedName>
</protein>
<feature type="region of interest" description="Disordered" evidence="1">
    <location>
        <begin position="1"/>
        <end position="27"/>
    </location>
</feature>
<sequence length="201" mass="21416">MVDAHPREPLVDLDRPAPPRPAIEPGERLRGGLRRLRAARLQVSAVALAAVLGAVAGGAGVHRWEAGQERAAAAAVVEVGAQLIDPADLDGTSDGTTASMVANLTLVNLGPLPIEVEDLGARRQGLEIRNASQRVTIRPGFRTIAVTITFTCAQRTVFIAAPLPLNMWIRTADGATRTVDTTVEISPGARWPRSLEQRCRD</sequence>
<evidence type="ECO:0000313" key="2">
    <source>
        <dbReference type="EMBL" id="GIF76073.1"/>
    </source>
</evidence>
<evidence type="ECO:0000313" key="3">
    <source>
        <dbReference type="Proteomes" id="UP000604117"/>
    </source>
</evidence>
<name>A0ABQ4CYJ4_9ACTN</name>
<organism evidence="2 3">
    <name type="scientific">Asanoa siamensis</name>
    <dbReference type="NCBI Taxonomy" id="926357"/>
    <lineage>
        <taxon>Bacteria</taxon>
        <taxon>Bacillati</taxon>
        <taxon>Actinomycetota</taxon>
        <taxon>Actinomycetes</taxon>
        <taxon>Micromonosporales</taxon>
        <taxon>Micromonosporaceae</taxon>
        <taxon>Asanoa</taxon>
    </lineage>
</organism>
<proteinExistence type="predicted"/>
<reference evidence="2 3" key="1">
    <citation type="submission" date="2021-01" db="EMBL/GenBank/DDBJ databases">
        <title>Whole genome shotgun sequence of Asanoa siamensis NBRC 107932.</title>
        <authorList>
            <person name="Komaki H."/>
            <person name="Tamura T."/>
        </authorList>
    </citation>
    <scope>NUCLEOTIDE SEQUENCE [LARGE SCALE GENOMIC DNA]</scope>
    <source>
        <strain evidence="2 3">NBRC 107932</strain>
    </source>
</reference>
<accession>A0ABQ4CYJ4</accession>